<feature type="chain" id="PRO_5007071403" description="Outer membrane protein beta-barrel domain-containing protein" evidence="2">
    <location>
        <begin position="20"/>
        <end position="890"/>
    </location>
</feature>
<feature type="compositionally biased region" description="Polar residues" evidence="1">
    <location>
        <begin position="381"/>
        <end position="402"/>
    </location>
</feature>
<feature type="domain" description="Outer membrane protein beta-barrel" evidence="3">
    <location>
        <begin position="424"/>
        <end position="880"/>
    </location>
</feature>
<dbReference type="AlphaFoldDB" id="A0A0X8X2Q5"/>
<sequence length="890" mass="97676">MKYLFIMILLIEVSNAAIAQSAITLKGLITGSETKKTLPKASLQLDQNGRRLLNTVSNDTGRFAFNGLRPGKYQVITSYLGFKSDTQSVVIKRDTQVFICLQSESKQLGEVKIKAPITPMRINGDTVNYNALAFPTKPYATVEDLLKILPGVEVDNDGNVTVNGQRVEKIMIGGRAFYIDDLRKGTQSLPADIIAHVQVFDSQSDIARLTGVKDLNHTKTINLELKDDKKNGFAGKVYGGAGNDGGYAAGGDINGISPSRLLFLGASANNINNQFNGTENNLRGGIAGKQQSADLNFNFRDDFNKKLTLQLTGMYSDDQINQLNSSDQQNFLTDSSQLQQQINQTKSNRAMLNIGMNLTYKPNEHNYIVYNFYYLPTRSSQNSQNSSGVTTQKADTAYTASRGNNGNSSVYNGYSVNNSLMIIHQFSKTGGSLTLSFNQSSGVNNQQTHIDNLIYTFNPAMTEVTDQKQFDPVRNENYNALIQYSKPLSKTTGFNINYNWNDDVNMSNQRAYGYNPQNGLYDIPDTLTTNNFMNKTSRQQLVVGLGGGSSKSGSVLNYTVSLAALEASQQDDNLATGVSLNRTYMNWNPQATFAYQNKGRMLRITYSGQSNSPTIQQLKPLPDLSNPYLVNIGNPALGQSFDHNVNGEYLFVNAGNATNFQFDWNADLTQHAITASTTTLPGGIRQVTFVNINGVYHINAGASYGFPLLSPDNGTASIKANLLYGHDKSILNGDANTTQQTGVNGEFKINYHAGKWLFIESEASLNYTGNHYSLPNVAASKTLQQNYGLDINGTLPWTIMTGLKLSRQFDHTKGLPDQQNNLLTAFISKGIFRGGAGQLRLSGLNLLNAKAAINEAIGSNYILISRTNIPQRLLLLSLVYNFSEFFKGKA</sequence>
<dbReference type="Proteomes" id="UP000218263">
    <property type="component" value="Chromosome"/>
</dbReference>
<dbReference type="Gene3D" id="2.60.40.1120">
    <property type="entry name" value="Carboxypeptidase-like, regulatory domain"/>
    <property type="match status" value="1"/>
</dbReference>
<dbReference type="Pfam" id="PF13620">
    <property type="entry name" value="CarboxypepD_reg"/>
    <property type="match status" value="1"/>
</dbReference>
<dbReference type="Pfam" id="PF14905">
    <property type="entry name" value="OMP_b-brl_3"/>
    <property type="match status" value="1"/>
</dbReference>
<organism evidence="4 5">
    <name type="scientific">Mucilaginibacter gotjawali</name>
    <dbReference type="NCBI Taxonomy" id="1550579"/>
    <lineage>
        <taxon>Bacteria</taxon>
        <taxon>Pseudomonadati</taxon>
        <taxon>Bacteroidota</taxon>
        <taxon>Sphingobacteriia</taxon>
        <taxon>Sphingobacteriales</taxon>
        <taxon>Sphingobacteriaceae</taxon>
        <taxon>Mucilaginibacter</taxon>
    </lineage>
</organism>
<evidence type="ECO:0000256" key="1">
    <source>
        <dbReference type="SAM" id="MobiDB-lite"/>
    </source>
</evidence>
<evidence type="ECO:0000313" key="4">
    <source>
        <dbReference type="EMBL" id="BAU54077.1"/>
    </source>
</evidence>
<feature type="region of interest" description="Disordered" evidence="1">
    <location>
        <begin position="381"/>
        <end position="404"/>
    </location>
</feature>
<dbReference type="InterPro" id="IPR041700">
    <property type="entry name" value="OMP_b-brl_3"/>
</dbReference>
<dbReference type="OrthoDB" id="1086219at2"/>
<dbReference type="KEGG" id="mgot:MgSA37_02248"/>
<proteinExistence type="predicted"/>
<gene>
    <name evidence="4" type="ORF">MgSA37_02248</name>
</gene>
<dbReference type="SUPFAM" id="SSF49478">
    <property type="entry name" value="Cna protein B-type domain"/>
    <property type="match status" value="1"/>
</dbReference>
<protein>
    <recommendedName>
        <fullName evidence="3">Outer membrane protein beta-barrel domain-containing protein</fullName>
    </recommendedName>
</protein>
<evidence type="ECO:0000256" key="2">
    <source>
        <dbReference type="SAM" id="SignalP"/>
    </source>
</evidence>
<dbReference type="EMBL" id="AP017313">
    <property type="protein sequence ID" value="BAU54077.1"/>
    <property type="molecule type" value="Genomic_DNA"/>
</dbReference>
<keyword evidence="5" id="KW-1185">Reference proteome</keyword>
<keyword evidence="2" id="KW-0732">Signal</keyword>
<name>A0A0X8X2Q5_9SPHI</name>
<evidence type="ECO:0000313" key="5">
    <source>
        <dbReference type="Proteomes" id="UP000218263"/>
    </source>
</evidence>
<reference evidence="4 5" key="1">
    <citation type="submission" date="2015-12" db="EMBL/GenBank/DDBJ databases">
        <title>Genome sequence of Mucilaginibacter gotjawali.</title>
        <authorList>
            <person name="Lee J.S."/>
            <person name="Lee K.C."/>
            <person name="Kim K.K."/>
            <person name="Lee B.W."/>
        </authorList>
    </citation>
    <scope>NUCLEOTIDE SEQUENCE [LARGE SCALE GENOMIC DNA]</scope>
    <source>
        <strain evidence="4 5">SA3-7</strain>
    </source>
</reference>
<evidence type="ECO:0000259" key="3">
    <source>
        <dbReference type="Pfam" id="PF14905"/>
    </source>
</evidence>
<accession>A0A0X8X2Q5</accession>
<feature type="signal peptide" evidence="2">
    <location>
        <begin position="1"/>
        <end position="19"/>
    </location>
</feature>
<dbReference type="SUPFAM" id="SSF56935">
    <property type="entry name" value="Porins"/>
    <property type="match status" value="1"/>
</dbReference>